<evidence type="ECO:0000256" key="8">
    <source>
        <dbReference type="RuleBase" id="RU000461"/>
    </source>
</evidence>
<dbReference type="EMBL" id="ABCS01000068">
    <property type="protein sequence ID" value="EDM76310.1"/>
    <property type="molecule type" value="Genomic_DNA"/>
</dbReference>
<keyword evidence="2 7" id="KW-0349">Heme</keyword>
<evidence type="ECO:0000256" key="2">
    <source>
        <dbReference type="ARBA" id="ARBA00022617"/>
    </source>
</evidence>
<dbReference type="PROSITE" id="PS00086">
    <property type="entry name" value="CYTOCHROME_P450"/>
    <property type="match status" value="1"/>
</dbReference>
<dbReference type="Gene3D" id="1.10.630.10">
    <property type="entry name" value="Cytochrome P450"/>
    <property type="match status" value="1"/>
</dbReference>
<dbReference type="PRINTS" id="PR00385">
    <property type="entry name" value="P450"/>
</dbReference>
<accession>A6GCY6</accession>
<dbReference type="InterPro" id="IPR017972">
    <property type="entry name" value="Cyt_P450_CS"/>
</dbReference>
<dbReference type="Pfam" id="PF00067">
    <property type="entry name" value="p450"/>
    <property type="match status" value="1"/>
</dbReference>
<dbReference type="eggNOG" id="COG2124">
    <property type="taxonomic scope" value="Bacteria"/>
</dbReference>
<dbReference type="PRINTS" id="PR00463">
    <property type="entry name" value="EP450I"/>
</dbReference>
<dbReference type="SUPFAM" id="SSF48264">
    <property type="entry name" value="Cytochrome P450"/>
    <property type="match status" value="1"/>
</dbReference>
<dbReference type="Proteomes" id="UP000005801">
    <property type="component" value="Unassembled WGS sequence"/>
</dbReference>
<evidence type="ECO:0000256" key="6">
    <source>
        <dbReference type="ARBA" id="ARBA00023033"/>
    </source>
</evidence>
<sequence length="446" mass="50230">MNQTIQTTGWNFLKTANALTSVTLETLLDWQRRFGELYTINMGPLPGFQAVADLEMVDTILVKERARFKKAAMYDGLALMTGRGLVTNEGAHWKKQRRLANPAFRREYLDDVFALMMEEVDASMDAIAAREGEVVHWEAEATALAMNVVVKVLIGSTLEGDTERFSAAAQLGLAHAMRLWKDPFFKYTQHLSGAKRRFDAENAFLGELIDRFIRERKATGNAGKRDILSMFMTAVDEDTGEPMPDQQLRDEIITMFLGGHETSAHTLAWGMLRLRDHPEVMAKVRAEVEAVTEGAPLSREHLRALNYTTMVVNEMLRIDAAVWTIARTNLEPVRFPNGLEFPANTQFMIPIYAIQRNPKYWPRPDAFEPERFADGLPKGALKHSFMPFGAGERICIGRNFAMMQLVAIVASLLRRFDVEVLSSSASYEAAITLAPTSHIDIRVRCL</sequence>
<evidence type="ECO:0000313" key="10">
    <source>
        <dbReference type="Proteomes" id="UP000005801"/>
    </source>
</evidence>
<reference evidence="9 10" key="1">
    <citation type="submission" date="2007-06" db="EMBL/GenBank/DDBJ databases">
        <authorList>
            <person name="Shimkets L."/>
            <person name="Ferriera S."/>
            <person name="Johnson J."/>
            <person name="Kravitz S."/>
            <person name="Beeson K."/>
            <person name="Sutton G."/>
            <person name="Rogers Y.-H."/>
            <person name="Friedman R."/>
            <person name="Frazier M."/>
            <person name="Venter J.C."/>
        </authorList>
    </citation>
    <scope>NUCLEOTIDE SEQUENCE [LARGE SCALE GENOMIC DNA]</scope>
    <source>
        <strain evidence="9 10">SIR-1</strain>
    </source>
</reference>
<keyword evidence="4 8" id="KW-0560">Oxidoreductase</keyword>
<evidence type="ECO:0000256" key="3">
    <source>
        <dbReference type="ARBA" id="ARBA00022723"/>
    </source>
</evidence>
<dbReference type="OrthoDB" id="9764248at2"/>
<dbReference type="InterPro" id="IPR001128">
    <property type="entry name" value="Cyt_P450"/>
</dbReference>
<dbReference type="AlphaFoldDB" id="A6GCY6"/>
<keyword evidence="3 7" id="KW-0479">Metal-binding</keyword>
<feature type="binding site" description="axial binding residue" evidence="7">
    <location>
        <position position="395"/>
    </location>
    <ligand>
        <name>heme</name>
        <dbReference type="ChEBI" id="CHEBI:30413"/>
    </ligand>
    <ligandPart>
        <name>Fe</name>
        <dbReference type="ChEBI" id="CHEBI:18248"/>
    </ligandPart>
</feature>
<dbReference type="STRING" id="391625.PPSIR1_07957"/>
<comment type="cofactor">
    <cofactor evidence="7">
        <name>heme</name>
        <dbReference type="ChEBI" id="CHEBI:30413"/>
    </cofactor>
</comment>
<evidence type="ECO:0000256" key="4">
    <source>
        <dbReference type="ARBA" id="ARBA00023002"/>
    </source>
</evidence>
<dbReference type="InterPro" id="IPR002401">
    <property type="entry name" value="Cyt_P450_E_grp-I"/>
</dbReference>
<dbReference type="GO" id="GO:0004497">
    <property type="term" value="F:monooxygenase activity"/>
    <property type="evidence" value="ECO:0007669"/>
    <property type="project" value="UniProtKB-KW"/>
</dbReference>
<dbReference type="PANTHER" id="PTHR24291:SF50">
    <property type="entry name" value="BIFUNCTIONAL ALBAFLAVENONE MONOOXYGENASE_TERPENE SYNTHASE"/>
    <property type="match status" value="1"/>
</dbReference>
<dbReference type="InterPro" id="IPR050196">
    <property type="entry name" value="Cytochrome_P450_Monoox"/>
</dbReference>
<dbReference type="GO" id="GO:0005506">
    <property type="term" value="F:iron ion binding"/>
    <property type="evidence" value="ECO:0007669"/>
    <property type="project" value="InterPro"/>
</dbReference>
<dbReference type="GO" id="GO:0020037">
    <property type="term" value="F:heme binding"/>
    <property type="evidence" value="ECO:0007669"/>
    <property type="project" value="InterPro"/>
</dbReference>
<keyword evidence="6 8" id="KW-0503">Monooxygenase</keyword>
<name>A6GCY6_9BACT</name>
<evidence type="ECO:0000256" key="1">
    <source>
        <dbReference type="ARBA" id="ARBA00010617"/>
    </source>
</evidence>
<keyword evidence="5 7" id="KW-0408">Iron</keyword>
<dbReference type="GO" id="GO:0016705">
    <property type="term" value="F:oxidoreductase activity, acting on paired donors, with incorporation or reduction of molecular oxygen"/>
    <property type="evidence" value="ECO:0007669"/>
    <property type="project" value="InterPro"/>
</dbReference>
<comment type="caution">
    <text evidence="9">The sequence shown here is derived from an EMBL/GenBank/DDBJ whole genome shotgun (WGS) entry which is preliminary data.</text>
</comment>
<protein>
    <submittedName>
        <fullName evidence="9">Cytochrome P450</fullName>
    </submittedName>
</protein>
<evidence type="ECO:0000256" key="7">
    <source>
        <dbReference type="PIRSR" id="PIRSR602401-1"/>
    </source>
</evidence>
<dbReference type="RefSeq" id="WP_006974577.1">
    <property type="nucleotide sequence ID" value="NZ_ABCS01000068.1"/>
</dbReference>
<evidence type="ECO:0000313" key="9">
    <source>
        <dbReference type="EMBL" id="EDM76310.1"/>
    </source>
</evidence>
<comment type="similarity">
    <text evidence="1 8">Belongs to the cytochrome P450 family.</text>
</comment>
<organism evidence="9 10">
    <name type="scientific">Plesiocystis pacifica SIR-1</name>
    <dbReference type="NCBI Taxonomy" id="391625"/>
    <lineage>
        <taxon>Bacteria</taxon>
        <taxon>Pseudomonadati</taxon>
        <taxon>Myxococcota</taxon>
        <taxon>Polyangia</taxon>
        <taxon>Nannocystales</taxon>
        <taxon>Nannocystaceae</taxon>
        <taxon>Plesiocystis</taxon>
    </lineage>
</organism>
<dbReference type="InterPro" id="IPR036396">
    <property type="entry name" value="Cyt_P450_sf"/>
</dbReference>
<dbReference type="PANTHER" id="PTHR24291">
    <property type="entry name" value="CYTOCHROME P450 FAMILY 4"/>
    <property type="match status" value="1"/>
</dbReference>
<evidence type="ECO:0000256" key="5">
    <source>
        <dbReference type="ARBA" id="ARBA00023004"/>
    </source>
</evidence>
<gene>
    <name evidence="9" type="ORF">PPSIR1_07957</name>
</gene>
<proteinExistence type="inferred from homology"/>
<keyword evidence="10" id="KW-1185">Reference proteome</keyword>
<dbReference type="CDD" id="cd20620">
    <property type="entry name" value="CYP132-like"/>
    <property type="match status" value="1"/>
</dbReference>